<comment type="caution">
    <text evidence="1">The sequence shown here is derived from an EMBL/GenBank/DDBJ whole genome shotgun (WGS) entry which is preliminary data.</text>
</comment>
<sequence length="43" mass="4611">MAGAPKEIVDRQLALFEKVDPSYAEGVKKELGKTPPVSETALP</sequence>
<accession>A0ABW9E4S5</accession>
<evidence type="ECO:0000313" key="1">
    <source>
        <dbReference type="EMBL" id="MFM0641944.1"/>
    </source>
</evidence>
<evidence type="ECO:0008006" key="3">
    <source>
        <dbReference type="Google" id="ProtNLM"/>
    </source>
</evidence>
<protein>
    <recommendedName>
        <fullName evidence="3">Catalase</fullName>
    </recommendedName>
</protein>
<organism evidence="1 2">
    <name type="scientific">Paraburkholderia metrosideri</name>
    <dbReference type="NCBI Taxonomy" id="580937"/>
    <lineage>
        <taxon>Bacteria</taxon>
        <taxon>Pseudomonadati</taxon>
        <taxon>Pseudomonadota</taxon>
        <taxon>Betaproteobacteria</taxon>
        <taxon>Burkholderiales</taxon>
        <taxon>Burkholderiaceae</taxon>
        <taxon>Paraburkholderia</taxon>
    </lineage>
</organism>
<keyword evidence="2" id="KW-1185">Reference proteome</keyword>
<evidence type="ECO:0000313" key="2">
    <source>
        <dbReference type="Proteomes" id="UP001629432"/>
    </source>
</evidence>
<gene>
    <name evidence="1" type="ORF">PQQ63_35250</name>
</gene>
<dbReference type="EMBL" id="JAQQCF010000052">
    <property type="protein sequence ID" value="MFM0641944.1"/>
    <property type="molecule type" value="Genomic_DNA"/>
</dbReference>
<dbReference type="RefSeq" id="WP_408237232.1">
    <property type="nucleotide sequence ID" value="NZ_JAQQCF010000052.1"/>
</dbReference>
<name>A0ABW9E4S5_9BURK</name>
<reference evidence="1 2" key="1">
    <citation type="journal article" date="2024" name="Chem. Sci.">
        <title>Discovery of megapolipeptins by genome mining of a Burkholderiales bacteria collection.</title>
        <authorList>
            <person name="Paulo B.S."/>
            <person name="Recchia M.J.J."/>
            <person name="Lee S."/>
            <person name="Fergusson C.H."/>
            <person name="Romanowski S.B."/>
            <person name="Hernandez A."/>
            <person name="Krull N."/>
            <person name="Liu D.Y."/>
            <person name="Cavanagh H."/>
            <person name="Bos A."/>
            <person name="Gray C.A."/>
            <person name="Murphy B.T."/>
            <person name="Linington R.G."/>
            <person name="Eustaquio A.S."/>
        </authorList>
    </citation>
    <scope>NUCLEOTIDE SEQUENCE [LARGE SCALE GENOMIC DNA]</scope>
    <source>
        <strain evidence="1 2">RL17-338-BIC-A</strain>
    </source>
</reference>
<dbReference type="Proteomes" id="UP001629432">
    <property type="component" value="Unassembled WGS sequence"/>
</dbReference>
<proteinExistence type="predicted"/>